<name>A0A409YEW8_9AGAR</name>
<dbReference type="SUPFAM" id="SSF52047">
    <property type="entry name" value="RNI-like"/>
    <property type="match status" value="1"/>
</dbReference>
<evidence type="ECO:0000313" key="1">
    <source>
        <dbReference type="EMBL" id="PPR01525.1"/>
    </source>
</evidence>
<dbReference type="EMBL" id="NHTK01001243">
    <property type="protein sequence ID" value="PPR01525.1"/>
    <property type="molecule type" value="Genomic_DNA"/>
</dbReference>
<protein>
    <recommendedName>
        <fullName evidence="3">F-box domain-containing protein</fullName>
    </recommendedName>
</protein>
<dbReference type="InParanoid" id="A0A409YEW8"/>
<accession>A0A409YEW8</accession>
<evidence type="ECO:0008006" key="3">
    <source>
        <dbReference type="Google" id="ProtNLM"/>
    </source>
</evidence>
<dbReference type="Proteomes" id="UP000284842">
    <property type="component" value="Unassembled WGS sequence"/>
</dbReference>
<organism evidence="1 2">
    <name type="scientific">Panaeolus cyanescens</name>
    <dbReference type="NCBI Taxonomy" id="181874"/>
    <lineage>
        <taxon>Eukaryota</taxon>
        <taxon>Fungi</taxon>
        <taxon>Dikarya</taxon>
        <taxon>Basidiomycota</taxon>
        <taxon>Agaricomycotina</taxon>
        <taxon>Agaricomycetes</taxon>
        <taxon>Agaricomycetidae</taxon>
        <taxon>Agaricales</taxon>
        <taxon>Agaricineae</taxon>
        <taxon>Galeropsidaceae</taxon>
        <taxon>Panaeolus</taxon>
    </lineage>
</organism>
<keyword evidence="2" id="KW-1185">Reference proteome</keyword>
<evidence type="ECO:0000313" key="2">
    <source>
        <dbReference type="Proteomes" id="UP000284842"/>
    </source>
</evidence>
<sequence>MSSLVKKSRNITIPNDILYEIINILADKASEDNRPARQQPELKAFHTLSSFCLHHTRKHIFAEVNLRTSSHSNWIPKHLPTLKDQVAFFTEHRGVLPYIHHLSLFMSPEEVPDSSLQAQLHDIMVQLSNMVSLQIDYDEMEWNNTPLTTSSIRSALQTLLHSSQNLSELYLRNVTNFCLHDLVDATYLQHLDVYYTRLFVDGDGPKAELNGLKELTIRQDSAEDSFAKALVLRDEDGNLVSTLPQLKALYFDITLESELPHILKVVDTHGRSLEELSLVLFRDNEPHSANHDYSAWLNKMVLPRSQTLRKIMIESIICEDGQDPFSGLCSTLSCMTKDNVLAELEVMVYVITASITTLGDEWFEISKVLDINGKWKHLEKVKLEVIVETCRPSEDPDGYLEHWLHGLRETHFKALFSQAFEFEYCVSPAVIDD</sequence>
<comment type="caution">
    <text evidence="1">The sequence shown here is derived from an EMBL/GenBank/DDBJ whole genome shotgun (WGS) entry which is preliminary data.</text>
</comment>
<dbReference type="AlphaFoldDB" id="A0A409YEW8"/>
<proteinExistence type="predicted"/>
<reference evidence="1 2" key="1">
    <citation type="journal article" date="2018" name="Evol. Lett.">
        <title>Horizontal gene cluster transfer increased hallucinogenic mushroom diversity.</title>
        <authorList>
            <person name="Reynolds H.T."/>
            <person name="Vijayakumar V."/>
            <person name="Gluck-Thaler E."/>
            <person name="Korotkin H.B."/>
            <person name="Matheny P.B."/>
            <person name="Slot J.C."/>
        </authorList>
    </citation>
    <scope>NUCLEOTIDE SEQUENCE [LARGE SCALE GENOMIC DNA]</scope>
    <source>
        <strain evidence="1 2">2629</strain>
    </source>
</reference>
<dbReference type="OrthoDB" id="2745898at2759"/>
<gene>
    <name evidence="1" type="ORF">CVT24_001838</name>
</gene>